<organism evidence="1 2">
    <name type="scientific">Kitasatospora gansuensis</name>
    <dbReference type="NCBI Taxonomy" id="258050"/>
    <lineage>
        <taxon>Bacteria</taxon>
        <taxon>Bacillati</taxon>
        <taxon>Actinomycetota</taxon>
        <taxon>Actinomycetes</taxon>
        <taxon>Kitasatosporales</taxon>
        <taxon>Streptomycetaceae</taxon>
        <taxon>Kitasatospora</taxon>
    </lineage>
</organism>
<evidence type="ECO:0000313" key="1">
    <source>
        <dbReference type="EMBL" id="MBB4944541.1"/>
    </source>
</evidence>
<dbReference type="InterPro" id="IPR018644">
    <property type="entry name" value="DUF2071"/>
</dbReference>
<evidence type="ECO:0000313" key="2">
    <source>
        <dbReference type="Proteomes" id="UP000573327"/>
    </source>
</evidence>
<dbReference type="RefSeq" id="WP_221503495.1">
    <property type="nucleotide sequence ID" value="NZ_JACHJR010000001.1"/>
</dbReference>
<accession>A0A7W7S602</accession>
<dbReference type="AlphaFoldDB" id="A0A7W7S602"/>
<sequence length="260" mass="28670">MRHLLQRHPFPMRTRFAHSLVLTYALPPDLLRPLLPPGLALDTYTDPAGTEHAFVAAALVDTRDLRPALLPAGRGIDRMLTGYRIFTSFPTPGGRTMRGLKILRSDTDSRVMALGGNVFSRYHYRLARIGSRVVGDTLEFKVVSRDGRADLHVRADLAGTPAALPAGSPFATARDARRFAGPLPYTFEYEPQTRSMIVVKAVRTRWEPTPVAVELVQRPTFFEHGPFAGAEPVLANAFHVSGLEYGWESGQRRGANGAQL</sequence>
<dbReference type="EMBL" id="JACHJR010000001">
    <property type="protein sequence ID" value="MBB4944541.1"/>
    <property type="molecule type" value="Genomic_DNA"/>
</dbReference>
<comment type="caution">
    <text evidence="1">The sequence shown here is derived from an EMBL/GenBank/DDBJ whole genome shotgun (WGS) entry which is preliminary data.</text>
</comment>
<evidence type="ECO:0008006" key="3">
    <source>
        <dbReference type="Google" id="ProtNLM"/>
    </source>
</evidence>
<gene>
    <name evidence="1" type="ORF">F4556_000076</name>
</gene>
<protein>
    <recommendedName>
        <fullName evidence="3">DUF2071 domain-containing protein</fullName>
    </recommendedName>
</protein>
<proteinExistence type="predicted"/>
<reference evidence="1 2" key="1">
    <citation type="submission" date="2020-08" db="EMBL/GenBank/DDBJ databases">
        <title>Sequencing the genomes of 1000 actinobacteria strains.</title>
        <authorList>
            <person name="Klenk H.-P."/>
        </authorList>
    </citation>
    <scope>NUCLEOTIDE SEQUENCE [LARGE SCALE GENOMIC DNA]</scope>
    <source>
        <strain evidence="1 2">DSM 44786</strain>
    </source>
</reference>
<keyword evidence="2" id="KW-1185">Reference proteome</keyword>
<dbReference type="Proteomes" id="UP000573327">
    <property type="component" value="Unassembled WGS sequence"/>
</dbReference>
<dbReference type="Pfam" id="PF09844">
    <property type="entry name" value="DUF2071"/>
    <property type="match status" value="1"/>
</dbReference>
<name>A0A7W7S602_9ACTN</name>